<sequence>MSSVEAEEEGKVGSWNIGSLTGKSIELVKILKKRKINIACVQETRWECQGGEQVVEVRRINDRLMMVKLVIGGCTLSVISAYAPNFNGHIGQLLMALMMSTGLWFWGKEWGVIEASIRMQGYPSENLTTQHKLLVMDTEIKRARRKRAHRSARIKWGGLTHPLGRWGYLGGNFRGHKGDWWWNGEVQGKVEGEEALQRVGGMRRRGSGGELKKAKAADFEQLVWQFGDKGGDKKLYAGSQKKERKARDLDQVKCIEDEEGKVLMDEISMARGGYRAFSRMKRGRSGRTMRSRGFWKSGIRRYRMVNGTFNVIFKAAKDAMNGGGIRERVVEMRVRRGVHIWRINLDSNAGRSTTEVIHFITAVEKYRKEERPSHGDKRHMRWSHDFGLEAVGGDFGTFQLRWGARGSVLSPFLFALEEVPWCMLFADDIVLIDEARRVITRLEVWRQALESKGFEVQIGDVVEEADGSETCNLRSFLREKLASEVLCDKKIPSRFKGKFYRVVIRQSLVVWSGVLAIKNAHVQKMHVAKMRMLIWMCGHTRSDKIRNEVIREKVGVAFVVDKLRKARLRWFGHVKRRRQLRGCSGGGRSRPKKYWGEVIRRLGSASLTGT</sequence>
<accession>A0A9J5YUH5</accession>
<dbReference type="Gene3D" id="3.60.10.10">
    <property type="entry name" value="Endonuclease/exonuclease/phosphatase"/>
    <property type="match status" value="1"/>
</dbReference>
<protein>
    <submittedName>
        <fullName evidence="1">Uncharacterized protein</fullName>
    </submittedName>
</protein>
<dbReference type="EMBL" id="JACXVP010000005">
    <property type="protein sequence ID" value="KAG5604403.1"/>
    <property type="molecule type" value="Genomic_DNA"/>
</dbReference>
<dbReference type="SUPFAM" id="SSF56219">
    <property type="entry name" value="DNase I-like"/>
    <property type="match status" value="1"/>
</dbReference>
<evidence type="ECO:0000313" key="1">
    <source>
        <dbReference type="EMBL" id="KAG5604403.1"/>
    </source>
</evidence>
<dbReference type="PANTHER" id="PTHR46238:SF8">
    <property type="entry name" value="ENDONUCLEASE_EXONUCLEASE_PHOSPHATASE DOMAIN-CONTAINING PROTEIN"/>
    <property type="match status" value="1"/>
</dbReference>
<evidence type="ECO:0000313" key="2">
    <source>
        <dbReference type="Proteomes" id="UP000824120"/>
    </source>
</evidence>
<reference evidence="1 2" key="1">
    <citation type="submission" date="2020-09" db="EMBL/GenBank/DDBJ databases">
        <title>De no assembly of potato wild relative species, Solanum commersonii.</title>
        <authorList>
            <person name="Cho K."/>
        </authorList>
    </citation>
    <scope>NUCLEOTIDE SEQUENCE [LARGE SCALE GENOMIC DNA]</scope>
    <source>
        <strain evidence="1">LZ3.2</strain>
        <tissue evidence="1">Leaf</tissue>
    </source>
</reference>
<keyword evidence="2" id="KW-1185">Reference proteome</keyword>
<dbReference type="AlphaFoldDB" id="A0A9J5YUH5"/>
<comment type="caution">
    <text evidence="1">The sequence shown here is derived from an EMBL/GenBank/DDBJ whole genome shotgun (WGS) entry which is preliminary data.</text>
</comment>
<name>A0A9J5YUH5_SOLCO</name>
<dbReference type="Proteomes" id="UP000824120">
    <property type="component" value="Chromosome 5"/>
</dbReference>
<proteinExistence type="predicted"/>
<dbReference type="InterPro" id="IPR036691">
    <property type="entry name" value="Endo/exonu/phosph_ase_sf"/>
</dbReference>
<dbReference type="OrthoDB" id="1683859at2759"/>
<gene>
    <name evidence="1" type="ORF">H5410_025895</name>
</gene>
<organism evidence="1 2">
    <name type="scientific">Solanum commersonii</name>
    <name type="common">Commerson's wild potato</name>
    <name type="synonym">Commerson's nightshade</name>
    <dbReference type="NCBI Taxonomy" id="4109"/>
    <lineage>
        <taxon>Eukaryota</taxon>
        <taxon>Viridiplantae</taxon>
        <taxon>Streptophyta</taxon>
        <taxon>Embryophyta</taxon>
        <taxon>Tracheophyta</taxon>
        <taxon>Spermatophyta</taxon>
        <taxon>Magnoliopsida</taxon>
        <taxon>eudicotyledons</taxon>
        <taxon>Gunneridae</taxon>
        <taxon>Pentapetalae</taxon>
        <taxon>asterids</taxon>
        <taxon>lamiids</taxon>
        <taxon>Solanales</taxon>
        <taxon>Solanaceae</taxon>
        <taxon>Solanoideae</taxon>
        <taxon>Solaneae</taxon>
        <taxon>Solanum</taxon>
    </lineage>
</organism>
<dbReference type="PANTHER" id="PTHR46238">
    <property type="entry name" value="REVERSE TRANSCRIPTASE DOMAIN-CONTAINING PROTEIN"/>
    <property type="match status" value="1"/>
</dbReference>